<evidence type="ECO:0000259" key="1">
    <source>
        <dbReference type="Pfam" id="PF19631"/>
    </source>
</evidence>
<evidence type="ECO:0000313" key="3">
    <source>
        <dbReference type="Proteomes" id="UP000637628"/>
    </source>
</evidence>
<name>A0ABQ3YV39_9ACTN</name>
<comment type="caution">
    <text evidence="2">The sequence shown here is derived from an EMBL/GenBank/DDBJ whole genome shotgun (WGS) entry which is preliminary data.</text>
</comment>
<sequence>MKVTDDSVRVDELIDAVKRSIVAANISATNPDRDLRVALLELTLDTVATSTAGGGLELRVPVIGLKLKAGTKLTKVDLHTLVISLEAAPITDPGEIRDRDVDEALVAAVEQVRTTIARAGLGDDPFVLRDSTITMTFGVTAEGSIVLGFEGNLKDDVTQTMKLTLVRARA</sequence>
<dbReference type="Pfam" id="PF19631">
    <property type="entry name" value="Trypco2"/>
    <property type="match status" value="1"/>
</dbReference>
<keyword evidence="3" id="KW-1185">Reference proteome</keyword>
<dbReference type="Proteomes" id="UP000637628">
    <property type="component" value="Unassembled WGS sequence"/>
</dbReference>
<evidence type="ECO:0000313" key="2">
    <source>
        <dbReference type="EMBL" id="GIE01452.1"/>
    </source>
</evidence>
<reference evidence="2 3" key="1">
    <citation type="submission" date="2021-01" db="EMBL/GenBank/DDBJ databases">
        <title>Whole genome shotgun sequence of Actinoplanes durhamensis NBRC 14914.</title>
        <authorList>
            <person name="Komaki H."/>
            <person name="Tamura T."/>
        </authorList>
    </citation>
    <scope>NUCLEOTIDE SEQUENCE [LARGE SCALE GENOMIC DNA]</scope>
    <source>
        <strain evidence="2 3">NBRC 14914</strain>
    </source>
</reference>
<accession>A0ABQ3YV39</accession>
<feature type="domain" description="Trypsin-co-occurring" evidence="1">
    <location>
        <begin position="9"/>
        <end position="86"/>
    </location>
</feature>
<dbReference type="EMBL" id="BOML01000022">
    <property type="protein sequence ID" value="GIE01452.1"/>
    <property type="molecule type" value="Genomic_DNA"/>
</dbReference>
<protein>
    <recommendedName>
        <fullName evidence="1">Trypsin-co-occurring domain-containing protein</fullName>
    </recommendedName>
</protein>
<dbReference type="InterPro" id="IPR045608">
    <property type="entry name" value="Trypco2"/>
</dbReference>
<gene>
    <name evidence="2" type="ORF">Adu01nite_28020</name>
</gene>
<dbReference type="RefSeq" id="WP_203727126.1">
    <property type="nucleotide sequence ID" value="NZ_BAAATX010000017.1"/>
</dbReference>
<proteinExistence type="predicted"/>
<organism evidence="2 3">
    <name type="scientific">Paractinoplanes durhamensis</name>
    <dbReference type="NCBI Taxonomy" id="113563"/>
    <lineage>
        <taxon>Bacteria</taxon>
        <taxon>Bacillati</taxon>
        <taxon>Actinomycetota</taxon>
        <taxon>Actinomycetes</taxon>
        <taxon>Micromonosporales</taxon>
        <taxon>Micromonosporaceae</taxon>
        <taxon>Paractinoplanes</taxon>
    </lineage>
</organism>